<evidence type="ECO:0000313" key="4">
    <source>
        <dbReference type="Proteomes" id="UP000198546"/>
    </source>
</evidence>
<feature type="domain" description="M23ase beta-sheet core" evidence="2">
    <location>
        <begin position="278"/>
        <end position="368"/>
    </location>
</feature>
<evidence type="ECO:0000259" key="2">
    <source>
        <dbReference type="Pfam" id="PF01551"/>
    </source>
</evidence>
<organism evidence="3 4">
    <name type="scientific">Auraticoccus monumenti</name>
    <dbReference type="NCBI Taxonomy" id="675864"/>
    <lineage>
        <taxon>Bacteria</taxon>
        <taxon>Bacillati</taxon>
        <taxon>Actinomycetota</taxon>
        <taxon>Actinomycetes</taxon>
        <taxon>Propionibacteriales</taxon>
        <taxon>Propionibacteriaceae</taxon>
        <taxon>Auraticoccus</taxon>
    </lineage>
</organism>
<evidence type="ECO:0000313" key="3">
    <source>
        <dbReference type="EMBL" id="SDD79438.1"/>
    </source>
</evidence>
<sequence>MSARSFRRAKARRALADESPTPPAPSSSSGILTHGLAALAISVLGLGVAGSVSLTSAAQSNQVDARSSLTADSPDVTRAEPAPRAAGLSKANQTAAQASEREAASSDDASDDGGTLDSFSGRDNRESRNSVRVELDKAIAAKEVAERQSELLKVDDKVVTTSRKAIQDDRAEELESTTEAIEAEDERIKAEEKKAAEKKAAEEKKKAEEERRKAEQATGTLVSESPTEDTGTAETTSDEPDHEFDAAQLGAGGGTSPISGGSYSIAARWGAVGSWSRYHTGMDLSAPIGTPIRAAADGVVVGPASGAGWAGIHVVVKHADGSHTLYAHMASTAVSPGQQVKAGTLVGVVGMTGRTFGPHLHFEWYPAGAAPGDVYSSKDPYVWMLAQGVRL</sequence>
<dbReference type="InterPro" id="IPR050570">
    <property type="entry name" value="Cell_wall_metabolism_enzyme"/>
</dbReference>
<dbReference type="Pfam" id="PF01551">
    <property type="entry name" value="Peptidase_M23"/>
    <property type="match status" value="1"/>
</dbReference>
<dbReference type="OrthoDB" id="1099523at2"/>
<dbReference type="Gene3D" id="2.70.70.10">
    <property type="entry name" value="Glucose Permease (Domain IIA)"/>
    <property type="match status" value="1"/>
</dbReference>
<feature type="compositionally biased region" description="Basic residues" evidence="1">
    <location>
        <begin position="1"/>
        <end position="13"/>
    </location>
</feature>
<feature type="compositionally biased region" description="Basic and acidic residues" evidence="1">
    <location>
        <begin position="120"/>
        <end position="132"/>
    </location>
</feature>
<keyword evidence="4" id="KW-1185">Reference proteome</keyword>
<proteinExistence type="predicted"/>
<dbReference type="STRING" id="675864.SAMN04489747_1754"/>
<protein>
    <submittedName>
        <fullName evidence="3">Murein DD-endopeptidase MepM and murein hydrolase activator NlpD, contain LysM domain</fullName>
    </submittedName>
</protein>
<name>A0A1G6XMN5_9ACTN</name>
<reference evidence="3 4" key="1">
    <citation type="submission" date="2016-10" db="EMBL/GenBank/DDBJ databases">
        <authorList>
            <person name="de Groot N.N."/>
        </authorList>
    </citation>
    <scope>NUCLEOTIDE SEQUENCE [LARGE SCALE GENOMIC DNA]</scope>
    <source>
        <strain evidence="3 4">MON 2.2</strain>
    </source>
</reference>
<dbReference type="InterPro" id="IPR016047">
    <property type="entry name" value="M23ase_b-sheet_dom"/>
</dbReference>
<dbReference type="GO" id="GO:0004222">
    <property type="term" value="F:metalloendopeptidase activity"/>
    <property type="evidence" value="ECO:0007669"/>
    <property type="project" value="TreeGrafter"/>
</dbReference>
<feature type="compositionally biased region" description="Polar residues" evidence="1">
    <location>
        <begin position="217"/>
        <end position="235"/>
    </location>
</feature>
<evidence type="ECO:0000256" key="1">
    <source>
        <dbReference type="SAM" id="MobiDB-lite"/>
    </source>
</evidence>
<feature type="region of interest" description="Disordered" evidence="1">
    <location>
        <begin position="1"/>
        <end position="31"/>
    </location>
</feature>
<dbReference type="RefSeq" id="WP_090592447.1">
    <property type="nucleotide sequence ID" value="NZ_LT629688.1"/>
</dbReference>
<dbReference type="PANTHER" id="PTHR21666">
    <property type="entry name" value="PEPTIDASE-RELATED"/>
    <property type="match status" value="1"/>
</dbReference>
<feature type="region of interest" description="Disordered" evidence="1">
    <location>
        <begin position="168"/>
        <end position="257"/>
    </location>
</feature>
<dbReference type="InterPro" id="IPR011055">
    <property type="entry name" value="Dup_hybrid_motif"/>
</dbReference>
<dbReference type="SUPFAM" id="SSF51261">
    <property type="entry name" value="Duplicated hybrid motif"/>
    <property type="match status" value="1"/>
</dbReference>
<feature type="compositionally biased region" description="Basic and acidic residues" evidence="1">
    <location>
        <begin position="186"/>
        <end position="215"/>
    </location>
</feature>
<dbReference type="PANTHER" id="PTHR21666:SF270">
    <property type="entry name" value="MUREIN HYDROLASE ACTIVATOR ENVC"/>
    <property type="match status" value="1"/>
</dbReference>
<feature type="region of interest" description="Disordered" evidence="1">
    <location>
        <begin position="57"/>
        <end position="132"/>
    </location>
</feature>
<dbReference type="EMBL" id="LT629688">
    <property type="protein sequence ID" value="SDD79438.1"/>
    <property type="molecule type" value="Genomic_DNA"/>
</dbReference>
<gene>
    <name evidence="3" type="ORF">SAMN04489747_1754</name>
</gene>
<keyword evidence="3" id="KW-0378">Hydrolase</keyword>
<dbReference type="CDD" id="cd12797">
    <property type="entry name" value="M23_peptidase"/>
    <property type="match status" value="1"/>
</dbReference>
<feature type="compositionally biased region" description="Polar residues" evidence="1">
    <location>
        <begin position="57"/>
        <end position="71"/>
    </location>
</feature>
<dbReference type="AlphaFoldDB" id="A0A1G6XMN5"/>
<feature type="compositionally biased region" description="Acidic residues" evidence="1">
    <location>
        <begin position="170"/>
        <end position="185"/>
    </location>
</feature>
<dbReference type="Proteomes" id="UP000198546">
    <property type="component" value="Chromosome i"/>
</dbReference>
<accession>A0A1G6XMN5</accession>